<sequence length="75" mass="8610">MQTNGEVAKQSSSNEKLPNTGKTATSTMEQSDNRNAVRRESYIELDNFKIRWSRAVRGDKCWVDPFHNQQPAKPK</sequence>
<feature type="compositionally biased region" description="Polar residues" evidence="1">
    <location>
        <begin position="1"/>
        <end position="30"/>
    </location>
</feature>
<organism evidence="2 3">
    <name type="scientific">Handroanthus impetiginosus</name>
    <dbReference type="NCBI Taxonomy" id="429701"/>
    <lineage>
        <taxon>Eukaryota</taxon>
        <taxon>Viridiplantae</taxon>
        <taxon>Streptophyta</taxon>
        <taxon>Embryophyta</taxon>
        <taxon>Tracheophyta</taxon>
        <taxon>Spermatophyta</taxon>
        <taxon>Magnoliopsida</taxon>
        <taxon>eudicotyledons</taxon>
        <taxon>Gunneridae</taxon>
        <taxon>Pentapetalae</taxon>
        <taxon>asterids</taxon>
        <taxon>lamiids</taxon>
        <taxon>Lamiales</taxon>
        <taxon>Bignoniaceae</taxon>
        <taxon>Crescentiina</taxon>
        <taxon>Tabebuia alliance</taxon>
        <taxon>Handroanthus</taxon>
    </lineage>
</organism>
<accession>A0A2G9G882</accession>
<evidence type="ECO:0000313" key="2">
    <source>
        <dbReference type="EMBL" id="PIN01508.1"/>
    </source>
</evidence>
<evidence type="ECO:0000256" key="1">
    <source>
        <dbReference type="SAM" id="MobiDB-lite"/>
    </source>
</evidence>
<name>A0A2G9G882_9LAMI</name>
<reference evidence="3" key="1">
    <citation type="journal article" date="2018" name="Gigascience">
        <title>Genome assembly of the Pink Ipe (Handroanthus impetiginosus, Bignoniaceae), a highly valued, ecologically keystone Neotropical timber forest tree.</title>
        <authorList>
            <person name="Silva-Junior O.B."/>
            <person name="Grattapaglia D."/>
            <person name="Novaes E."/>
            <person name="Collevatti R.G."/>
        </authorList>
    </citation>
    <scope>NUCLEOTIDE SEQUENCE [LARGE SCALE GENOMIC DNA]</scope>
    <source>
        <strain evidence="3">cv. UFG-1</strain>
    </source>
</reference>
<keyword evidence="3" id="KW-1185">Reference proteome</keyword>
<dbReference type="AlphaFoldDB" id="A0A2G9G882"/>
<proteinExistence type="predicted"/>
<protein>
    <submittedName>
        <fullName evidence="2">Uncharacterized protein</fullName>
    </submittedName>
</protein>
<feature type="region of interest" description="Disordered" evidence="1">
    <location>
        <begin position="1"/>
        <end position="39"/>
    </location>
</feature>
<gene>
    <name evidence="2" type="ORF">CDL12_25981</name>
</gene>
<comment type="caution">
    <text evidence="2">The sequence shown here is derived from an EMBL/GenBank/DDBJ whole genome shotgun (WGS) entry which is preliminary data.</text>
</comment>
<dbReference type="Proteomes" id="UP000231279">
    <property type="component" value="Unassembled WGS sequence"/>
</dbReference>
<dbReference type="EMBL" id="NKXS01006386">
    <property type="protein sequence ID" value="PIN01508.1"/>
    <property type="molecule type" value="Genomic_DNA"/>
</dbReference>
<evidence type="ECO:0000313" key="3">
    <source>
        <dbReference type="Proteomes" id="UP000231279"/>
    </source>
</evidence>
<dbReference type="OrthoDB" id="1433466at2759"/>